<dbReference type="InterPro" id="IPR050628">
    <property type="entry name" value="SNF2_RAD54_helicase_TF"/>
</dbReference>
<dbReference type="InterPro" id="IPR013083">
    <property type="entry name" value="Znf_RING/FYVE/PHD"/>
</dbReference>
<dbReference type="InterPro" id="IPR038718">
    <property type="entry name" value="SNF2-like_sf"/>
</dbReference>
<evidence type="ECO:0000259" key="15">
    <source>
        <dbReference type="PROSITE" id="PS51194"/>
    </source>
</evidence>
<dbReference type="Proteomes" id="UP000481858">
    <property type="component" value="Unassembled WGS sequence"/>
</dbReference>
<keyword evidence="6" id="KW-0378">Hydrolase</keyword>
<dbReference type="GO" id="GO:0005524">
    <property type="term" value="F:ATP binding"/>
    <property type="evidence" value="ECO:0007669"/>
    <property type="project" value="UniProtKB-KW"/>
</dbReference>
<keyword evidence="9" id="KW-0067">ATP-binding</keyword>
<accession>A0A7C8J2J4</accession>
<evidence type="ECO:0000256" key="5">
    <source>
        <dbReference type="ARBA" id="ARBA00022771"/>
    </source>
</evidence>
<dbReference type="InterPro" id="IPR002464">
    <property type="entry name" value="DNA/RNA_helicase_DEAH_CS"/>
</dbReference>
<dbReference type="PANTHER" id="PTHR45626">
    <property type="entry name" value="TRANSCRIPTION TERMINATION FACTOR 2-RELATED"/>
    <property type="match status" value="1"/>
</dbReference>
<feature type="domain" description="Helicase ATP-binding" evidence="14">
    <location>
        <begin position="162"/>
        <end position="339"/>
    </location>
</feature>
<evidence type="ECO:0000256" key="2">
    <source>
        <dbReference type="ARBA" id="ARBA00007025"/>
    </source>
</evidence>
<dbReference type="PROSITE" id="PS51192">
    <property type="entry name" value="HELICASE_ATP_BIND_1"/>
    <property type="match status" value="1"/>
</dbReference>
<dbReference type="InterPro" id="IPR001650">
    <property type="entry name" value="Helicase_C-like"/>
</dbReference>
<dbReference type="GO" id="GO:0005634">
    <property type="term" value="C:nucleus"/>
    <property type="evidence" value="ECO:0007669"/>
    <property type="project" value="UniProtKB-SubCell"/>
</dbReference>
<dbReference type="Gene3D" id="3.40.50.10810">
    <property type="entry name" value="Tandem AAA-ATPase domain"/>
    <property type="match status" value="1"/>
</dbReference>
<feature type="region of interest" description="Disordered" evidence="12">
    <location>
        <begin position="569"/>
        <end position="769"/>
    </location>
</feature>
<dbReference type="CDD" id="cd18008">
    <property type="entry name" value="DEXDc_SHPRH-like"/>
    <property type="match status" value="1"/>
</dbReference>
<keyword evidence="7" id="KW-0347">Helicase</keyword>
<dbReference type="PROSITE" id="PS00690">
    <property type="entry name" value="DEAH_ATP_HELICASE"/>
    <property type="match status" value="1"/>
</dbReference>
<evidence type="ECO:0000256" key="6">
    <source>
        <dbReference type="ARBA" id="ARBA00022801"/>
    </source>
</evidence>
<evidence type="ECO:0000256" key="3">
    <source>
        <dbReference type="ARBA" id="ARBA00022723"/>
    </source>
</evidence>
<evidence type="ECO:0000256" key="12">
    <source>
        <dbReference type="SAM" id="MobiDB-lite"/>
    </source>
</evidence>
<comment type="subcellular location">
    <subcellularLocation>
        <location evidence="1">Nucleus</location>
    </subcellularLocation>
</comment>
<dbReference type="InterPro" id="IPR018957">
    <property type="entry name" value="Znf_C3HC4_RING-type"/>
</dbReference>
<name>A0A7C8J2J4_9PEZI</name>
<keyword evidence="4" id="KW-0547">Nucleotide-binding</keyword>
<dbReference type="InParanoid" id="A0A7C8J2J4"/>
<dbReference type="GO" id="GO:0005737">
    <property type="term" value="C:cytoplasm"/>
    <property type="evidence" value="ECO:0007669"/>
    <property type="project" value="TreeGrafter"/>
</dbReference>
<evidence type="ECO:0000256" key="10">
    <source>
        <dbReference type="PROSITE-ProRule" id="PRU00175"/>
    </source>
</evidence>
<evidence type="ECO:0000256" key="8">
    <source>
        <dbReference type="ARBA" id="ARBA00022833"/>
    </source>
</evidence>
<dbReference type="GO" id="GO:0004386">
    <property type="term" value="F:helicase activity"/>
    <property type="evidence" value="ECO:0007669"/>
    <property type="project" value="UniProtKB-KW"/>
</dbReference>
<reference evidence="16 17" key="1">
    <citation type="submission" date="2019-12" db="EMBL/GenBank/DDBJ databases">
        <title>Draft genome sequence of the ascomycete Xylaria multiplex DSM 110363.</title>
        <authorList>
            <person name="Buettner E."/>
            <person name="Kellner H."/>
        </authorList>
    </citation>
    <scope>NUCLEOTIDE SEQUENCE [LARGE SCALE GENOMIC DNA]</scope>
    <source>
        <strain evidence="16 17">DSM 110363</strain>
    </source>
</reference>
<feature type="compositionally biased region" description="Acidic residues" evidence="12">
    <location>
        <begin position="729"/>
        <end position="738"/>
    </location>
</feature>
<proteinExistence type="inferred from homology"/>
<feature type="compositionally biased region" description="Basic and acidic residues" evidence="12">
    <location>
        <begin position="682"/>
        <end position="691"/>
    </location>
</feature>
<evidence type="ECO:0000259" key="13">
    <source>
        <dbReference type="PROSITE" id="PS50089"/>
    </source>
</evidence>
<evidence type="ECO:0000259" key="14">
    <source>
        <dbReference type="PROSITE" id="PS51192"/>
    </source>
</evidence>
<evidence type="ECO:0000256" key="11">
    <source>
        <dbReference type="SAM" id="Coils"/>
    </source>
</evidence>
<dbReference type="GO" id="GO:0016787">
    <property type="term" value="F:hydrolase activity"/>
    <property type="evidence" value="ECO:0007669"/>
    <property type="project" value="UniProtKB-KW"/>
</dbReference>
<dbReference type="EMBL" id="WUBL01000006">
    <property type="protein sequence ID" value="KAF2972382.1"/>
    <property type="molecule type" value="Genomic_DNA"/>
</dbReference>
<dbReference type="InterPro" id="IPR001841">
    <property type="entry name" value="Znf_RING"/>
</dbReference>
<keyword evidence="11" id="KW-0175">Coiled coil</keyword>
<dbReference type="PROSITE" id="PS51194">
    <property type="entry name" value="HELICASE_CTER"/>
    <property type="match status" value="1"/>
</dbReference>
<feature type="coiled-coil region" evidence="11">
    <location>
        <begin position="930"/>
        <end position="957"/>
    </location>
</feature>
<dbReference type="Gene3D" id="3.30.40.10">
    <property type="entry name" value="Zinc/RING finger domain, C3HC4 (zinc finger)"/>
    <property type="match status" value="1"/>
</dbReference>
<feature type="domain" description="RING-type" evidence="13">
    <location>
        <begin position="493"/>
        <end position="544"/>
    </location>
</feature>
<feature type="compositionally biased region" description="Basic residues" evidence="12">
    <location>
        <begin position="744"/>
        <end position="762"/>
    </location>
</feature>
<dbReference type="Pfam" id="PF00271">
    <property type="entry name" value="Helicase_C"/>
    <property type="match status" value="1"/>
</dbReference>
<evidence type="ECO:0000256" key="9">
    <source>
        <dbReference type="ARBA" id="ARBA00022840"/>
    </source>
</evidence>
<dbReference type="SMART" id="SM00487">
    <property type="entry name" value="DEXDc"/>
    <property type="match status" value="1"/>
</dbReference>
<dbReference type="SUPFAM" id="SSF52540">
    <property type="entry name" value="P-loop containing nucleoside triphosphate hydrolases"/>
    <property type="match status" value="2"/>
</dbReference>
<evidence type="ECO:0000256" key="7">
    <source>
        <dbReference type="ARBA" id="ARBA00022806"/>
    </source>
</evidence>
<dbReference type="GO" id="GO:0008094">
    <property type="term" value="F:ATP-dependent activity, acting on DNA"/>
    <property type="evidence" value="ECO:0007669"/>
    <property type="project" value="TreeGrafter"/>
</dbReference>
<dbReference type="Pfam" id="PF00097">
    <property type="entry name" value="zf-C3HC4"/>
    <property type="match status" value="1"/>
</dbReference>
<feature type="domain" description="Helicase C-terminal" evidence="15">
    <location>
        <begin position="806"/>
        <end position="969"/>
    </location>
</feature>
<dbReference type="PANTHER" id="PTHR45626:SF16">
    <property type="entry name" value="ATP-DEPENDENT HELICASE ULS1"/>
    <property type="match status" value="1"/>
</dbReference>
<dbReference type="InterPro" id="IPR000330">
    <property type="entry name" value="SNF2_N"/>
</dbReference>
<evidence type="ECO:0000256" key="1">
    <source>
        <dbReference type="ARBA" id="ARBA00004123"/>
    </source>
</evidence>
<dbReference type="InterPro" id="IPR014001">
    <property type="entry name" value="Helicase_ATP-bd"/>
</dbReference>
<dbReference type="OrthoDB" id="423559at2759"/>
<dbReference type="InterPro" id="IPR017907">
    <property type="entry name" value="Znf_RING_CS"/>
</dbReference>
<dbReference type="GO" id="GO:0000724">
    <property type="term" value="P:double-strand break repair via homologous recombination"/>
    <property type="evidence" value="ECO:0007669"/>
    <property type="project" value="TreeGrafter"/>
</dbReference>
<dbReference type="SUPFAM" id="SSF57850">
    <property type="entry name" value="RING/U-box"/>
    <property type="match status" value="1"/>
</dbReference>
<dbReference type="GO" id="GO:0008270">
    <property type="term" value="F:zinc ion binding"/>
    <property type="evidence" value="ECO:0007669"/>
    <property type="project" value="UniProtKB-KW"/>
</dbReference>
<evidence type="ECO:0000313" key="16">
    <source>
        <dbReference type="EMBL" id="KAF2972382.1"/>
    </source>
</evidence>
<dbReference type="Gene3D" id="3.40.50.300">
    <property type="entry name" value="P-loop containing nucleotide triphosphate hydrolases"/>
    <property type="match status" value="1"/>
</dbReference>
<dbReference type="PROSITE" id="PS50089">
    <property type="entry name" value="ZF_RING_2"/>
    <property type="match status" value="1"/>
</dbReference>
<dbReference type="PROSITE" id="PS00518">
    <property type="entry name" value="ZF_RING_1"/>
    <property type="match status" value="1"/>
</dbReference>
<keyword evidence="17" id="KW-1185">Reference proteome</keyword>
<comment type="caution">
    <text evidence="16">The sequence shown here is derived from an EMBL/GenBank/DDBJ whole genome shotgun (WGS) entry which is preliminary data.</text>
</comment>
<sequence>MLKQERLPVGHASNPYVRPLLSDGNLSDPYEDIEYNYEDVICDLTAVDTAESLLKDEIDQRVSDVPPFADNDPPTKNELDQHMPGVPNVVDLPIVGLPVVSLPIVGLPPNYNPYDEKEREAIRNLLDVPDVDIPIWNRQREPNALRSKLMPHQHVGLTWLINQEESPHKGGILADDMGLGKTIQAISLILCRPPEDGTRKTTLIVVPTSLLHQWEREIADKVKPGHKLKTVIYYSGKKRNMTVARLLSYDVVLTTYGTLAYEWKQIYEKRRTQGAVLLASHAIFHRIILDEAHNIKNRNSQASQAVGRLRGTYRLCMTGTPLMNRLDELYPLIRFLRIAPYHQWENFRRNLTSIKGGETRALKQLHVLLGRILLRRTEKTMVDGQPILTLPDLSVHTVPGVFDKDQLEYYQALEQHSQLRMNRYLREGTVTRNYWYILLLILRLRQCCCHPHLIKDHTIPEGVNMTHEEMVKLAHRLTKRAVDRIKRQNSFECPMCHENTEAPIIIYPCGHHVCGDCISNMASVGELGMEADAEGGGAILGICPTEGCDETVDSKQLICYKNFSEVHIPDDNKGDRSLDNSDEEDLDEEDADEEGNLKDFVVSDSYESSPEENSDNTPYPTVKPSTKDLPGSTLPTSESLNNNSLRSENNPESQADSMSSEKEDDADDSDDSLPPIDSIFADLKKRKEPKPDLQTALTDLSDGRWNGRNNGPSRVKQQKKGTMRHNSDFEDELTDEDSSVALGQKRKRSNGKGIAKPKKTPKKDKERRTELTLGALKKSSLSSVAAKERWFKGLRKDWETSAKIDKAMELLAMIRRDFPTEKTLVFSQFTSFLDLMEIPISDDGYNYRRYDGSMPNGDREAAVDDFMKKPEVKVMLVSLRCGNAGLNLHAATRVIMLDPFWNPSVEDQAIKRAHRLGQTKPVTAYRILVKETVEDRIIALQENKRQLVNDVLNAEAREGVSRLSVSELAGLFGINWTR</sequence>
<protein>
    <submittedName>
        <fullName evidence="16">Uncharacterized protein</fullName>
    </submittedName>
</protein>
<dbReference type="AlphaFoldDB" id="A0A7C8J2J4"/>
<keyword evidence="5 10" id="KW-0863">Zinc-finger</keyword>
<dbReference type="InterPro" id="IPR027417">
    <property type="entry name" value="P-loop_NTPase"/>
</dbReference>
<evidence type="ECO:0000313" key="17">
    <source>
        <dbReference type="Proteomes" id="UP000481858"/>
    </source>
</evidence>
<feature type="compositionally biased region" description="Acidic residues" evidence="12">
    <location>
        <begin position="580"/>
        <end position="594"/>
    </location>
</feature>
<dbReference type="Pfam" id="PF00176">
    <property type="entry name" value="SNF2-rel_dom"/>
    <property type="match status" value="1"/>
</dbReference>
<feature type="compositionally biased region" description="Acidic residues" evidence="12">
    <location>
        <begin position="662"/>
        <end position="671"/>
    </location>
</feature>
<comment type="similarity">
    <text evidence="2">Belongs to the SNF2/RAD54 helicase family.</text>
</comment>
<feature type="compositionally biased region" description="Basic and acidic residues" evidence="12">
    <location>
        <begin position="569"/>
        <end position="579"/>
    </location>
</feature>
<organism evidence="16 17">
    <name type="scientific">Xylaria multiplex</name>
    <dbReference type="NCBI Taxonomy" id="323545"/>
    <lineage>
        <taxon>Eukaryota</taxon>
        <taxon>Fungi</taxon>
        <taxon>Dikarya</taxon>
        <taxon>Ascomycota</taxon>
        <taxon>Pezizomycotina</taxon>
        <taxon>Sordariomycetes</taxon>
        <taxon>Xylariomycetidae</taxon>
        <taxon>Xylariales</taxon>
        <taxon>Xylariaceae</taxon>
        <taxon>Xylaria</taxon>
    </lineage>
</organism>
<dbReference type="CDD" id="cd18793">
    <property type="entry name" value="SF2_C_SNF"/>
    <property type="match status" value="1"/>
</dbReference>
<feature type="compositionally biased region" description="Low complexity" evidence="12">
    <location>
        <begin position="637"/>
        <end position="658"/>
    </location>
</feature>
<dbReference type="SMART" id="SM00490">
    <property type="entry name" value="HELICc"/>
    <property type="match status" value="1"/>
</dbReference>
<dbReference type="InterPro" id="IPR049730">
    <property type="entry name" value="SNF2/RAD54-like_C"/>
</dbReference>
<keyword evidence="3" id="KW-0479">Metal-binding</keyword>
<evidence type="ECO:0000256" key="4">
    <source>
        <dbReference type="ARBA" id="ARBA00022741"/>
    </source>
</evidence>
<keyword evidence="8" id="KW-0862">Zinc</keyword>
<gene>
    <name evidence="16" type="ORF">GQX73_g1123</name>
</gene>